<evidence type="ECO:0000313" key="2">
    <source>
        <dbReference type="EMBL" id="OGM61049.1"/>
    </source>
</evidence>
<dbReference type="Gene3D" id="3.10.100.10">
    <property type="entry name" value="Mannose-Binding Protein A, subunit A"/>
    <property type="match status" value="1"/>
</dbReference>
<proteinExistence type="predicted"/>
<feature type="transmembrane region" description="Helical" evidence="1">
    <location>
        <begin position="33"/>
        <end position="51"/>
    </location>
</feature>
<keyword evidence="1" id="KW-0812">Transmembrane</keyword>
<evidence type="ECO:0000256" key="1">
    <source>
        <dbReference type="SAM" id="Phobius"/>
    </source>
</evidence>
<dbReference type="EMBL" id="MGHC01000001">
    <property type="protein sequence ID" value="OGM61049.1"/>
    <property type="molecule type" value="Genomic_DNA"/>
</dbReference>
<dbReference type="AlphaFoldDB" id="A0A1F8BBK7"/>
<name>A0A1F8BBK7_9BACT</name>
<protein>
    <recommendedName>
        <fullName evidence="4">DUF1554 domain-containing protein</fullName>
    </recommendedName>
</protein>
<sequence length="667" mass="70292">MRAGKANAKFQAGSSGISTPNHIDKIPRTKYSIIKRIMFFSFFQLISQRVYNPALGGLGSLPGPQFFAQLIPALIGLAFVVGVFAFVFYFLFGAVSWILAGGDKVAIEVARSRVTHAVIGLFVLFLTFAVLNVFECFFGIGLRNVAVGPFNISFVGTYFCPSTGGPPPPPPTPTATPTTVPPTATVTPMPTLPPSSYYVAFVSNSNPANGNIGSLATANSICQSNATAAGLSGTFRAWLSTDSVNARTNIAPSNPSLPYRLPDGVTQIAANFTDLTDGTINVPINRYANNTTVVFNPDSNVRTGTTATGFNIPGANCANWTSGSTSQVSSIGNTSSTNSLWSNVVNINCSFSMNFYCFQISPLPPATPTPTPISGYWIMTAVPVCSNGATPTILTKSYYALWPPNPLVWVENSPSYTTGSHTQGIPFNPSGSAWFGLENQDSTIIPGSNNNWLQPIGTVPTGMTFGIQFVPQTWMVRISNTTPSGSYTINFSVPNTYCPIATSTPTPTPISQPGFIQVLLGNGTTDICPVLDDPSRTSEPCAISGTCTNCGVTAVQTPIGTCNSSTTVYSNITCLAPPATTTPTPPPSIIVANEASLQTCNQVCSLSGLSCFRIGTNATANNNTYRRGAGGNCSDTIADCNQVMVPSVMSDPGNPTRACDWTLCQCR</sequence>
<reference evidence="2 3" key="1">
    <citation type="journal article" date="2016" name="Nat. Commun.">
        <title>Thousands of microbial genomes shed light on interconnected biogeochemical processes in an aquifer system.</title>
        <authorList>
            <person name="Anantharaman K."/>
            <person name="Brown C.T."/>
            <person name="Hug L.A."/>
            <person name="Sharon I."/>
            <person name="Castelle C.J."/>
            <person name="Probst A.J."/>
            <person name="Thomas B.C."/>
            <person name="Singh A."/>
            <person name="Wilkins M.J."/>
            <person name="Karaoz U."/>
            <person name="Brodie E.L."/>
            <person name="Williams K.H."/>
            <person name="Hubbard S.S."/>
            <person name="Banfield J.F."/>
        </authorList>
    </citation>
    <scope>NUCLEOTIDE SEQUENCE [LARGE SCALE GENOMIC DNA]</scope>
</reference>
<dbReference type="InterPro" id="IPR016186">
    <property type="entry name" value="C-type_lectin-like/link_sf"/>
</dbReference>
<organism evidence="2 3">
    <name type="scientific">Candidatus Woesebacteria bacterium RIFCSPLOWO2_01_FULL_39_10</name>
    <dbReference type="NCBI Taxonomy" id="1802516"/>
    <lineage>
        <taxon>Bacteria</taxon>
        <taxon>Candidatus Woeseibacteriota</taxon>
    </lineage>
</organism>
<dbReference type="STRING" id="1802516.A3A75_02705"/>
<accession>A0A1F8BBK7</accession>
<evidence type="ECO:0008006" key="4">
    <source>
        <dbReference type="Google" id="ProtNLM"/>
    </source>
</evidence>
<gene>
    <name evidence="2" type="ORF">A3A75_02705</name>
</gene>
<dbReference type="SUPFAM" id="SSF56436">
    <property type="entry name" value="C-type lectin-like"/>
    <property type="match status" value="1"/>
</dbReference>
<feature type="transmembrane region" description="Helical" evidence="1">
    <location>
        <begin position="71"/>
        <end position="102"/>
    </location>
</feature>
<dbReference type="InterPro" id="IPR016187">
    <property type="entry name" value="CTDL_fold"/>
</dbReference>
<evidence type="ECO:0000313" key="3">
    <source>
        <dbReference type="Proteomes" id="UP000179018"/>
    </source>
</evidence>
<dbReference type="Proteomes" id="UP000179018">
    <property type="component" value="Unassembled WGS sequence"/>
</dbReference>
<feature type="transmembrane region" description="Helical" evidence="1">
    <location>
        <begin position="114"/>
        <end position="134"/>
    </location>
</feature>
<keyword evidence="1" id="KW-1133">Transmembrane helix</keyword>
<comment type="caution">
    <text evidence="2">The sequence shown here is derived from an EMBL/GenBank/DDBJ whole genome shotgun (WGS) entry which is preliminary data.</text>
</comment>
<keyword evidence="1" id="KW-0472">Membrane</keyword>